<dbReference type="CDD" id="cd05299">
    <property type="entry name" value="CtBP_dh"/>
    <property type="match status" value="1"/>
</dbReference>
<gene>
    <name evidence="5" type="ORF">WMSIL1_LOCUS1770</name>
</gene>
<evidence type="ECO:0000313" key="5">
    <source>
        <dbReference type="EMBL" id="VUZ41008.1"/>
    </source>
</evidence>
<dbReference type="InterPro" id="IPR006139">
    <property type="entry name" value="D-isomer_2_OHA_DH_cat_dom"/>
</dbReference>
<dbReference type="GO" id="GO:0001221">
    <property type="term" value="F:transcription coregulator binding"/>
    <property type="evidence" value="ECO:0007669"/>
    <property type="project" value="TreeGrafter"/>
</dbReference>
<dbReference type="Pfam" id="PF02826">
    <property type="entry name" value="2-Hacid_dh_C"/>
    <property type="match status" value="1"/>
</dbReference>
<proteinExistence type="inferred from homology"/>
<dbReference type="Gene3D" id="3.40.50.720">
    <property type="entry name" value="NAD(P)-binding Rossmann-like Domain"/>
    <property type="match status" value="2"/>
</dbReference>
<dbReference type="GO" id="GO:0003714">
    <property type="term" value="F:transcription corepressor activity"/>
    <property type="evidence" value="ECO:0007669"/>
    <property type="project" value="InterPro"/>
</dbReference>
<dbReference type="InterPro" id="IPR006140">
    <property type="entry name" value="D-isomer_DH_NAD-bd"/>
</dbReference>
<reference evidence="5 6" key="1">
    <citation type="submission" date="2019-07" db="EMBL/GenBank/DDBJ databases">
        <authorList>
            <person name="Jastrzebski P J."/>
            <person name="Paukszto L."/>
            <person name="Jastrzebski P J."/>
        </authorList>
    </citation>
    <scope>NUCLEOTIDE SEQUENCE [LARGE SCALE GENOMIC DNA]</scope>
    <source>
        <strain evidence="5 6">WMS-il1</strain>
    </source>
</reference>
<dbReference type="GO" id="GO:0051287">
    <property type="term" value="F:NAD binding"/>
    <property type="evidence" value="ECO:0007669"/>
    <property type="project" value="InterPro"/>
</dbReference>
<feature type="region of interest" description="Disordered" evidence="2">
    <location>
        <begin position="382"/>
        <end position="585"/>
    </location>
</feature>
<dbReference type="InterPro" id="IPR051638">
    <property type="entry name" value="CTBP_dehydrogenase"/>
</dbReference>
<dbReference type="InterPro" id="IPR043322">
    <property type="entry name" value="CtBP"/>
</dbReference>
<feature type="domain" description="D-isomer specific 2-hydroxyacid dehydrogenase catalytic" evidence="3">
    <location>
        <begin position="24"/>
        <end position="327"/>
    </location>
</feature>
<name>A0A564Y2K0_HYMDI</name>
<evidence type="ECO:0008006" key="7">
    <source>
        <dbReference type="Google" id="ProtNLM"/>
    </source>
</evidence>
<protein>
    <recommendedName>
        <fullName evidence="7">2-Hacid_dh_C domain-containing protein</fullName>
    </recommendedName>
</protein>
<dbReference type="PANTHER" id="PTHR46029">
    <property type="entry name" value="C-TERMINAL-BINDING PROTEIN"/>
    <property type="match status" value="1"/>
</dbReference>
<organism evidence="5 6">
    <name type="scientific">Hymenolepis diminuta</name>
    <name type="common">Rat tapeworm</name>
    <dbReference type="NCBI Taxonomy" id="6216"/>
    <lineage>
        <taxon>Eukaryota</taxon>
        <taxon>Metazoa</taxon>
        <taxon>Spiralia</taxon>
        <taxon>Lophotrochozoa</taxon>
        <taxon>Platyhelminthes</taxon>
        <taxon>Cestoda</taxon>
        <taxon>Eucestoda</taxon>
        <taxon>Cyclophyllidea</taxon>
        <taxon>Hymenolepididae</taxon>
        <taxon>Hymenolepis</taxon>
    </lineage>
</organism>
<feature type="compositionally biased region" description="Polar residues" evidence="2">
    <location>
        <begin position="541"/>
        <end position="556"/>
    </location>
</feature>
<dbReference type="GO" id="GO:0005634">
    <property type="term" value="C:nucleus"/>
    <property type="evidence" value="ECO:0007669"/>
    <property type="project" value="TreeGrafter"/>
</dbReference>
<dbReference type="SUPFAM" id="SSF51735">
    <property type="entry name" value="NAD(P)-binding Rossmann-fold domains"/>
    <property type="match status" value="1"/>
</dbReference>
<evidence type="ECO:0000259" key="3">
    <source>
        <dbReference type="Pfam" id="PF00389"/>
    </source>
</evidence>
<dbReference type="InterPro" id="IPR036291">
    <property type="entry name" value="NAD(P)-bd_dom_sf"/>
</dbReference>
<sequence length="585" mass="60620">MAGARPNGPHYSRPLVALLDGRDCTVEMPLLKDVATVAFCDASGTAEIHEKVLNEAFGALMWHSISLNREDLQKFKNLKIIVRIGSGCDNIDIKAAGELGIAVCNVPGYGVEEAADTTMSHILNLYRRTPWLADMVRSGKRINGPEHLKDAAAGTARIRGDTLGIVGLGRIGAAVALRAIAFGFRVAFYDPYLSDGIEKSLGIVRVYNLQDLLYQSDCVSLHCTLHEQNRGMINAETIKMMRKGAFLVNTSRAGLIDEVALANALKSGVIRAAALDVMDSDLLTGPLKDAPNLIVTPHMAYYSESSVREMREAAANEIRRAVLNRGPAGLRNCVNKEYLQGAQSNPYSGLNSHGTAGAGSMGLTLPPGLLANNFASAGGLGGPSNNNGGLPGPHGPGGPSGPGLLGNNAPSSIPGLLPPPPGGGGNPPQFSQSGLPGPYGPFLAPNFSAGLTALAGQQQQSSQSQSQQQNQSSQQQSQSSHQNQQNMAAAAVQQMQQTLASQQASSQSGPIMSKPTSNSPAPPNGGGNGTPSGAPGTNTPVNPSGDTTKPTGSPNSGMDVMQPHGNSGFSSFASGVGKAKNNESP</sequence>
<feature type="domain" description="D-isomer specific 2-hydroxyacid dehydrogenase NAD-binding" evidence="4">
    <location>
        <begin position="120"/>
        <end position="300"/>
    </location>
</feature>
<dbReference type="AlphaFoldDB" id="A0A564Y2K0"/>
<dbReference type="EMBL" id="CABIJS010000044">
    <property type="protein sequence ID" value="VUZ41008.1"/>
    <property type="molecule type" value="Genomic_DNA"/>
</dbReference>
<dbReference type="GO" id="GO:0016616">
    <property type="term" value="F:oxidoreductase activity, acting on the CH-OH group of donors, NAD or NADP as acceptor"/>
    <property type="evidence" value="ECO:0007669"/>
    <property type="project" value="InterPro"/>
</dbReference>
<evidence type="ECO:0000259" key="4">
    <source>
        <dbReference type="Pfam" id="PF02826"/>
    </source>
</evidence>
<evidence type="ECO:0000256" key="1">
    <source>
        <dbReference type="ARBA" id="ARBA00005854"/>
    </source>
</evidence>
<dbReference type="GO" id="GO:0140297">
    <property type="term" value="F:DNA-binding transcription factor binding"/>
    <property type="evidence" value="ECO:0007669"/>
    <property type="project" value="TreeGrafter"/>
</dbReference>
<accession>A0A564Y2K0</accession>
<evidence type="ECO:0000256" key="2">
    <source>
        <dbReference type="SAM" id="MobiDB-lite"/>
    </source>
</evidence>
<keyword evidence="6" id="KW-1185">Reference proteome</keyword>
<evidence type="ECO:0000313" key="6">
    <source>
        <dbReference type="Proteomes" id="UP000321570"/>
    </source>
</evidence>
<dbReference type="GO" id="GO:0006357">
    <property type="term" value="P:regulation of transcription by RNA polymerase II"/>
    <property type="evidence" value="ECO:0007669"/>
    <property type="project" value="TreeGrafter"/>
</dbReference>
<feature type="compositionally biased region" description="Low complexity" evidence="2">
    <location>
        <begin position="531"/>
        <end position="540"/>
    </location>
</feature>
<dbReference type="PANTHER" id="PTHR46029:SF7">
    <property type="entry name" value="C-TERMINAL-BINDING PROTEIN"/>
    <property type="match status" value="1"/>
</dbReference>
<feature type="compositionally biased region" description="Gly residues" evidence="2">
    <location>
        <begin position="389"/>
        <end position="404"/>
    </location>
</feature>
<dbReference type="Proteomes" id="UP000321570">
    <property type="component" value="Unassembled WGS sequence"/>
</dbReference>
<dbReference type="SUPFAM" id="SSF52283">
    <property type="entry name" value="Formate/glycerate dehydrogenase catalytic domain-like"/>
    <property type="match status" value="1"/>
</dbReference>
<feature type="compositionally biased region" description="Polar residues" evidence="2">
    <location>
        <begin position="564"/>
        <end position="573"/>
    </location>
</feature>
<feature type="compositionally biased region" description="Low complexity" evidence="2">
    <location>
        <begin position="457"/>
        <end position="508"/>
    </location>
</feature>
<comment type="similarity">
    <text evidence="1">Belongs to the D-isomer specific 2-hydroxyacid dehydrogenase family.</text>
</comment>
<dbReference type="Pfam" id="PF00389">
    <property type="entry name" value="2-Hacid_dh"/>
    <property type="match status" value="1"/>
</dbReference>
<dbReference type="GO" id="GO:0003713">
    <property type="term" value="F:transcription coactivator activity"/>
    <property type="evidence" value="ECO:0007669"/>
    <property type="project" value="TreeGrafter"/>
</dbReference>